<dbReference type="EMBL" id="JBBCAQ010000036">
    <property type="protein sequence ID" value="KAK7575515.1"/>
    <property type="molecule type" value="Genomic_DNA"/>
</dbReference>
<dbReference type="Proteomes" id="UP001367676">
    <property type="component" value="Unassembled WGS sequence"/>
</dbReference>
<name>A0AAN9T8F9_9HEMI</name>
<protein>
    <submittedName>
        <fullName evidence="1">Uncharacterized protein</fullName>
    </submittedName>
</protein>
<evidence type="ECO:0000313" key="2">
    <source>
        <dbReference type="Proteomes" id="UP001367676"/>
    </source>
</evidence>
<evidence type="ECO:0000313" key="1">
    <source>
        <dbReference type="EMBL" id="KAK7575515.1"/>
    </source>
</evidence>
<dbReference type="PROSITE" id="PS51257">
    <property type="entry name" value="PROKAR_LIPOPROTEIN"/>
    <property type="match status" value="1"/>
</dbReference>
<accession>A0AAN9T8F9</accession>
<dbReference type="AlphaFoldDB" id="A0AAN9T8F9"/>
<sequence length="87" mass="9707">MRSISERNGRSYTESCSCSYLHFAAGSCDGHAILNIIPSIRMKTSRRLKPMSDPFMVTTAARTRGCVLLVPTIPPVSFYHFPLTQMP</sequence>
<reference evidence="1 2" key="1">
    <citation type="submission" date="2024-03" db="EMBL/GenBank/DDBJ databases">
        <title>Adaptation during the transition from Ophiocordyceps entomopathogen to insect associate is accompanied by gene loss and intensified selection.</title>
        <authorList>
            <person name="Ward C.M."/>
            <person name="Onetto C.A."/>
            <person name="Borneman A.R."/>
        </authorList>
    </citation>
    <scope>NUCLEOTIDE SEQUENCE [LARGE SCALE GENOMIC DNA]</scope>
    <source>
        <strain evidence="1">AWRI1</strain>
        <tissue evidence="1">Single Adult Female</tissue>
    </source>
</reference>
<gene>
    <name evidence="1" type="ORF">V9T40_011801</name>
</gene>
<comment type="caution">
    <text evidence="1">The sequence shown here is derived from an EMBL/GenBank/DDBJ whole genome shotgun (WGS) entry which is preliminary data.</text>
</comment>
<organism evidence="1 2">
    <name type="scientific">Parthenolecanium corni</name>
    <dbReference type="NCBI Taxonomy" id="536013"/>
    <lineage>
        <taxon>Eukaryota</taxon>
        <taxon>Metazoa</taxon>
        <taxon>Ecdysozoa</taxon>
        <taxon>Arthropoda</taxon>
        <taxon>Hexapoda</taxon>
        <taxon>Insecta</taxon>
        <taxon>Pterygota</taxon>
        <taxon>Neoptera</taxon>
        <taxon>Paraneoptera</taxon>
        <taxon>Hemiptera</taxon>
        <taxon>Sternorrhyncha</taxon>
        <taxon>Coccoidea</taxon>
        <taxon>Coccidae</taxon>
        <taxon>Parthenolecanium</taxon>
    </lineage>
</organism>
<keyword evidence="2" id="KW-1185">Reference proteome</keyword>
<proteinExistence type="predicted"/>